<feature type="transmembrane region" description="Helical" evidence="8">
    <location>
        <begin position="147"/>
        <end position="166"/>
    </location>
</feature>
<feature type="transmembrane region" description="Helical" evidence="8">
    <location>
        <begin position="295"/>
        <end position="315"/>
    </location>
</feature>
<protein>
    <submittedName>
        <fullName evidence="10">Transmembrane 6 superfamily member 1-like</fullName>
    </submittedName>
</protein>
<name>F6WGT4_CIOIN</name>
<keyword evidence="11" id="KW-1185">Reference proteome</keyword>
<dbReference type="KEGG" id="cin:101242251"/>
<feature type="transmembrane region" description="Helical" evidence="8">
    <location>
        <begin position="20"/>
        <end position="49"/>
    </location>
</feature>
<feature type="transmembrane region" description="Helical" evidence="8">
    <location>
        <begin position="335"/>
        <end position="355"/>
    </location>
</feature>
<dbReference type="GeneTree" id="ENSGT00390000012913"/>
<dbReference type="Proteomes" id="UP000008144">
    <property type="component" value="Unassembled WGS sequence"/>
</dbReference>
<keyword evidence="2 7" id="KW-0812">Transmembrane</keyword>
<dbReference type="PANTHER" id="PTHR14568:SF8">
    <property type="entry name" value="EXPERA DOMAIN-CONTAINING PROTEIN"/>
    <property type="match status" value="1"/>
</dbReference>
<accession>F6WGT4</accession>
<evidence type="ECO:0000256" key="7">
    <source>
        <dbReference type="PROSITE-ProRule" id="PRU01087"/>
    </source>
</evidence>
<evidence type="ECO:0000256" key="3">
    <source>
        <dbReference type="ARBA" id="ARBA00022737"/>
    </source>
</evidence>
<dbReference type="HOGENOM" id="CLU_046717_0_0_1"/>
<dbReference type="OrthoDB" id="8181520at2759"/>
<feature type="transmembrane region" description="Helical" evidence="8">
    <location>
        <begin position="218"/>
        <end position="246"/>
    </location>
</feature>
<dbReference type="Ensembl" id="ENSCINT00000028219.2">
    <property type="protein sequence ID" value="ENSCINP00000027973.2"/>
    <property type="gene ID" value="ENSCING00000016001.2"/>
</dbReference>
<dbReference type="OMA" id="VQMLMYM"/>
<evidence type="ECO:0000313" key="11">
    <source>
        <dbReference type="Proteomes" id="UP000008144"/>
    </source>
</evidence>
<evidence type="ECO:0000256" key="2">
    <source>
        <dbReference type="ARBA" id="ARBA00022692"/>
    </source>
</evidence>
<organism evidence="10 11">
    <name type="scientific">Ciona intestinalis</name>
    <name type="common">Transparent sea squirt</name>
    <name type="synonym">Ascidia intestinalis</name>
    <dbReference type="NCBI Taxonomy" id="7719"/>
    <lineage>
        <taxon>Eukaryota</taxon>
        <taxon>Metazoa</taxon>
        <taxon>Chordata</taxon>
        <taxon>Tunicata</taxon>
        <taxon>Ascidiacea</taxon>
        <taxon>Phlebobranchia</taxon>
        <taxon>Cionidae</taxon>
        <taxon>Ciona</taxon>
    </lineage>
</organism>
<gene>
    <name evidence="10" type="primary">LOC101242251</name>
</gene>
<proteinExistence type="inferred from homology"/>
<dbReference type="PANTHER" id="PTHR14568">
    <property type="entry name" value="TRANSMEMBRANE SUPERFAMILY 6 MEMBER 1/2"/>
    <property type="match status" value="1"/>
</dbReference>
<accession>A0A1W2WQ41</accession>
<dbReference type="GO" id="GO:0016020">
    <property type="term" value="C:membrane"/>
    <property type="evidence" value="ECO:0007669"/>
    <property type="project" value="UniProtKB-UniRule"/>
</dbReference>
<dbReference type="InterPro" id="IPR033118">
    <property type="entry name" value="EXPERA"/>
</dbReference>
<evidence type="ECO:0000259" key="9">
    <source>
        <dbReference type="PROSITE" id="PS51751"/>
    </source>
</evidence>
<keyword evidence="3" id="KW-0677">Repeat</keyword>
<dbReference type="AlphaFoldDB" id="F6WGT4"/>
<dbReference type="GeneID" id="101242251"/>
<feature type="transmembrane region" description="Helical" evidence="8">
    <location>
        <begin position="114"/>
        <end position="135"/>
    </location>
</feature>
<evidence type="ECO:0000256" key="1">
    <source>
        <dbReference type="ARBA" id="ARBA00004127"/>
    </source>
</evidence>
<dbReference type="Pfam" id="PF26083">
    <property type="entry name" value="TM_Tm6sf2"/>
    <property type="match status" value="1"/>
</dbReference>
<reference evidence="11" key="1">
    <citation type="journal article" date="2002" name="Science">
        <title>The draft genome of Ciona intestinalis: insights into chordate and vertebrate origins.</title>
        <authorList>
            <person name="Dehal P."/>
            <person name="Satou Y."/>
            <person name="Campbell R.K."/>
            <person name="Chapman J."/>
            <person name="Degnan B."/>
            <person name="De Tomaso A."/>
            <person name="Davidson B."/>
            <person name="Di Gregorio A."/>
            <person name="Gelpke M."/>
            <person name="Goodstein D.M."/>
            <person name="Harafuji N."/>
            <person name="Hastings K.E."/>
            <person name="Ho I."/>
            <person name="Hotta K."/>
            <person name="Huang W."/>
            <person name="Kawashima T."/>
            <person name="Lemaire P."/>
            <person name="Martinez D."/>
            <person name="Meinertzhagen I.A."/>
            <person name="Necula S."/>
            <person name="Nonaka M."/>
            <person name="Putnam N."/>
            <person name="Rash S."/>
            <person name="Saiga H."/>
            <person name="Satake M."/>
            <person name="Terry A."/>
            <person name="Yamada L."/>
            <person name="Wang H.G."/>
            <person name="Awazu S."/>
            <person name="Azumi K."/>
            <person name="Boore J."/>
            <person name="Branno M."/>
            <person name="Chin-Bow S."/>
            <person name="DeSantis R."/>
            <person name="Doyle S."/>
            <person name="Francino P."/>
            <person name="Keys D.N."/>
            <person name="Haga S."/>
            <person name="Hayashi H."/>
            <person name="Hino K."/>
            <person name="Imai K.S."/>
            <person name="Inaba K."/>
            <person name="Kano S."/>
            <person name="Kobayashi K."/>
            <person name="Kobayashi M."/>
            <person name="Lee B.I."/>
            <person name="Makabe K.W."/>
            <person name="Manohar C."/>
            <person name="Matassi G."/>
            <person name="Medina M."/>
            <person name="Mochizuki Y."/>
            <person name="Mount S."/>
            <person name="Morishita T."/>
            <person name="Miura S."/>
            <person name="Nakayama A."/>
            <person name="Nishizaka S."/>
            <person name="Nomoto H."/>
            <person name="Ohta F."/>
            <person name="Oishi K."/>
            <person name="Rigoutsos I."/>
            <person name="Sano M."/>
            <person name="Sasaki A."/>
            <person name="Sasakura Y."/>
            <person name="Shoguchi E."/>
            <person name="Shin-i T."/>
            <person name="Spagnuolo A."/>
            <person name="Stainier D."/>
            <person name="Suzuki M.M."/>
            <person name="Tassy O."/>
            <person name="Takatori N."/>
            <person name="Tokuoka M."/>
            <person name="Yagi K."/>
            <person name="Yoshizaki F."/>
            <person name="Wada S."/>
            <person name="Zhang C."/>
            <person name="Hyatt P.D."/>
            <person name="Larimer F."/>
            <person name="Detter C."/>
            <person name="Doggett N."/>
            <person name="Glavina T."/>
            <person name="Hawkins T."/>
            <person name="Richardson P."/>
            <person name="Lucas S."/>
            <person name="Kohara Y."/>
            <person name="Levine M."/>
            <person name="Satoh N."/>
            <person name="Rokhsar D.S."/>
        </authorList>
    </citation>
    <scope>NUCLEOTIDE SEQUENCE [LARGE SCALE GENOMIC DNA]</scope>
</reference>
<dbReference type="RefSeq" id="XP_004227050.3">
    <property type="nucleotide sequence ID" value="XM_004227002.4"/>
</dbReference>
<evidence type="ECO:0000256" key="5">
    <source>
        <dbReference type="ARBA" id="ARBA00023136"/>
    </source>
</evidence>
<feature type="transmembrane region" description="Helical" evidence="8">
    <location>
        <begin position="70"/>
        <end position="94"/>
    </location>
</feature>
<dbReference type="InterPro" id="IPR059044">
    <property type="entry name" value="TM_Tm6sf1/2"/>
</dbReference>
<dbReference type="InterPro" id="IPR047195">
    <property type="entry name" value="TM6SF1-like"/>
</dbReference>
<dbReference type="InParanoid" id="F6WGT4"/>
<feature type="transmembrane region" description="Helical" evidence="8">
    <location>
        <begin position="266"/>
        <end position="288"/>
    </location>
</feature>
<dbReference type="PROSITE" id="PS51751">
    <property type="entry name" value="EXPERA"/>
    <property type="match status" value="2"/>
</dbReference>
<keyword evidence="5 7" id="KW-0472">Membrane</keyword>
<dbReference type="GO" id="GO:0012505">
    <property type="term" value="C:endomembrane system"/>
    <property type="evidence" value="ECO:0007669"/>
    <property type="project" value="UniProtKB-SubCell"/>
</dbReference>
<dbReference type="CDD" id="cd21106">
    <property type="entry name" value="TM6SF1-like"/>
    <property type="match status" value="1"/>
</dbReference>
<comment type="similarity">
    <text evidence="6">Belongs to the TM6SF family.</text>
</comment>
<evidence type="ECO:0000256" key="8">
    <source>
        <dbReference type="SAM" id="Phobius"/>
    </source>
</evidence>
<keyword evidence="4 7" id="KW-1133">Transmembrane helix</keyword>
<feature type="domain" description="EXPERA" evidence="9">
    <location>
        <begin position="67"/>
        <end position="192"/>
    </location>
</feature>
<evidence type="ECO:0000256" key="6">
    <source>
        <dbReference type="ARBA" id="ARBA00034760"/>
    </source>
</evidence>
<evidence type="ECO:0000256" key="4">
    <source>
        <dbReference type="ARBA" id="ARBA00022989"/>
    </source>
</evidence>
<reference evidence="10" key="2">
    <citation type="submission" date="2025-08" db="UniProtKB">
        <authorList>
            <consortium name="Ensembl"/>
        </authorList>
    </citation>
    <scope>IDENTIFICATION</scope>
</reference>
<feature type="transmembrane region" description="Helical" evidence="8">
    <location>
        <begin position="178"/>
        <end position="197"/>
    </location>
</feature>
<feature type="domain" description="EXPERA" evidence="9">
    <location>
        <begin position="217"/>
        <end position="351"/>
    </location>
</feature>
<evidence type="ECO:0000313" key="10">
    <source>
        <dbReference type="Ensembl" id="ENSCINP00000027973.2"/>
    </source>
</evidence>
<comment type="subcellular location">
    <subcellularLocation>
        <location evidence="1">Endomembrane system</location>
        <topology evidence="1">Multi-pass membrane protein</topology>
    </subcellularLocation>
</comment>
<sequence length="369" mass="41314">MGDYSGVTIALLVGQSAWLVLYLASVFPILSTAPCLLGYASYISLLFLFTKILPPKKKNENPEKCKRGGLYYVCCLFTWCTVTDLIFYLEVIGMVDGFIGFYLKNGEPYLDSSFGTVALLWDPLGNLIVYLIIIYRIDNNLDCRNAVLYFSGTLITSLFCLLVGGVSGTHGKQLYPSTWLNVPYVVAPIYYLLEFVSKPRQFSKETITKVSTEYKISDILLSLGLFATFVFGIIRGLSAFGSPMYLANVYSKDFEPYLMDPSKFGAVWVIYFMIIGSILQISIVFGLFNPGSSWVLDLSIIYAAITIHGTFIHLIPQFCEGVLPKYHIPPGAQWLVVLGNLFIPIVAVSVVIRCFKEQSYFKSPDHKQE</sequence>
<reference evidence="10" key="3">
    <citation type="submission" date="2025-09" db="UniProtKB">
        <authorList>
            <consortium name="Ensembl"/>
        </authorList>
    </citation>
    <scope>IDENTIFICATION</scope>
</reference>